<organism evidence="1 2">
    <name type="scientific">Anisodus tanguticus</name>
    <dbReference type="NCBI Taxonomy" id="243964"/>
    <lineage>
        <taxon>Eukaryota</taxon>
        <taxon>Viridiplantae</taxon>
        <taxon>Streptophyta</taxon>
        <taxon>Embryophyta</taxon>
        <taxon>Tracheophyta</taxon>
        <taxon>Spermatophyta</taxon>
        <taxon>Magnoliopsida</taxon>
        <taxon>eudicotyledons</taxon>
        <taxon>Gunneridae</taxon>
        <taxon>Pentapetalae</taxon>
        <taxon>asterids</taxon>
        <taxon>lamiids</taxon>
        <taxon>Solanales</taxon>
        <taxon>Solanaceae</taxon>
        <taxon>Solanoideae</taxon>
        <taxon>Hyoscyameae</taxon>
        <taxon>Anisodus</taxon>
    </lineage>
</organism>
<evidence type="ECO:0000313" key="1">
    <source>
        <dbReference type="EMBL" id="KAK4364711.1"/>
    </source>
</evidence>
<dbReference type="EMBL" id="JAVYJV010000008">
    <property type="protein sequence ID" value="KAK4364711.1"/>
    <property type="molecule type" value="Genomic_DNA"/>
</dbReference>
<dbReference type="AlphaFoldDB" id="A0AAE1S7G8"/>
<dbReference type="Gene3D" id="3.30.360.10">
    <property type="entry name" value="Dihydrodipicolinate Reductase, domain 2"/>
    <property type="match status" value="1"/>
</dbReference>
<proteinExistence type="predicted"/>
<evidence type="ECO:0000313" key="2">
    <source>
        <dbReference type="Proteomes" id="UP001291623"/>
    </source>
</evidence>
<sequence length="136" mass="15211">MGPSRGKDTVRIVTHLHNSQDWITCAFTTERCAKQPLAVRGPGAGAEVTVNGVFYDISRFASCLGAPSIFFYCKPVFCFSEYQVSDFRSFCSLSLFVKCMYFGDVYQSNAQMKRVSMVEAFVTLITNLLVTLNELD</sequence>
<dbReference type="Gene3D" id="3.40.50.720">
    <property type="entry name" value="NAD(P)-binding Rossmann-like Domain"/>
    <property type="match status" value="1"/>
</dbReference>
<reference evidence="1" key="1">
    <citation type="submission" date="2023-12" db="EMBL/GenBank/DDBJ databases">
        <title>Genome assembly of Anisodus tanguticus.</title>
        <authorList>
            <person name="Wang Y.-J."/>
        </authorList>
    </citation>
    <scope>NUCLEOTIDE SEQUENCE</scope>
    <source>
        <strain evidence="1">KB-2021</strain>
        <tissue evidence="1">Leaf</tissue>
    </source>
</reference>
<comment type="caution">
    <text evidence="1">The sequence shown here is derived from an EMBL/GenBank/DDBJ whole genome shotgun (WGS) entry which is preliminary data.</text>
</comment>
<dbReference type="Proteomes" id="UP001291623">
    <property type="component" value="Unassembled WGS sequence"/>
</dbReference>
<accession>A0AAE1S7G8</accession>
<gene>
    <name evidence="1" type="ORF">RND71_016069</name>
</gene>
<name>A0AAE1S7G8_9SOLA</name>
<protein>
    <submittedName>
        <fullName evidence="1">Uncharacterized protein</fullName>
    </submittedName>
</protein>
<keyword evidence="2" id="KW-1185">Reference proteome</keyword>